<evidence type="ECO:0000313" key="2">
    <source>
        <dbReference type="EMBL" id="VDL71185.1"/>
    </source>
</evidence>
<reference evidence="4" key="1">
    <citation type="submission" date="2017-02" db="UniProtKB">
        <authorList>
            <consortium name="WormBaseParasite"/>
        </authorList>
    </citation>
    <scope>IDENTIFICATION</scope>
</reference>
<dbReference type="AlphaFoldDB" id="A0A0N4XXA1"/>
<sequence>MNSSLTRRPLSTVDSSKTRKTMSFVPAAQAGTRTDIVVVVVVSSEFPLGLGEHPERPMNDGEIKVDRLRAKV</sequence>
<dbReference type="EMBL" id="UYSL01019905">
    <property type="protein sequence ID" value="VDL71185.1"/>
    <property type="molecule type" value="Genomic_DNA"/>
</dbReference>
<organism evidence="4">
    <name type="scientific">Nippostrongylus brasiliensis</name>
    <name type="common">Rat hookworm</name>
    <dbReference type="NCBI Taxonomy" id="27835"/>
    <lineage>
        <taxon>Eukaryota</taxon>
        <taxon>Metazoa</taxon>
        <taxon>Ecdysozoa</taxon>
        <taxon>Nematoda</taxon>
        <taxon>Chromadorea</taxon>
        <taxon>Rhabditida</taxon>
        <taxon>Rhabditina</taxon>
        <taxon>Rhabditomorpha</taxon>
        <taxon>Strongyloidea</taxon>
        <taxon>Heligmosomidae</taxon>
        <taxon>Nippostrongylus</taxon>
    </lineage>
</organism>
<dbReference type="WBParaSite" id="NBR_0000759501-mRNA-1">
    <property type="protein sequence ID" value="NBR_0000759501-mRNA-1"/>
    <property type="gene ID" value="NBR_0000759501"/>
</dbReference>
<proteinExistence type="predicted"/>
<reference evidence="2 3" key="2">
    <citation type="submission" date="2018-11" db="EMBL/GenBank/DDBJ databases">
        <authorList>
            <consortium name="Pathogen Informatics"/>
        </authorList>
    </citation>
    <scope>NUCLEOTIDE SEQUENCE [LARGE SCALE GENOMIC DNA]</scope>
</reference>
<name>A0A0N4XXA1_NIPBR</name>
<protein>
    <submittedName>
        <fullName evidence="2 4">Uncharacterized protein</fullName>
    </submittedName>
</protein>
<feature type="compositionally biased region" description="Basic and acidic residues" evidence="1">
    <location>
        <begin position="52"/>
        <end position="72"/>
    </location>
</feature>
<keyword evidence="3" id="KW-1185">Reference proteome</keyword>
<dbReference type="Proteomes" id="UP000271162">
    <property type="component" value="Unassembled WGS sequence"/>
</dbReference>
<evidence type="ECO:0000256" key="1">
    <source>
        <dbReference type="SAM" id="MobiDB-lite"/>
    </source>
</evidence>
<gene>
    <name evidence="2" type="ORF">NBR_LOCUS7596</name>
</gene>
<evidence type="ECO:0000313" key="3">
    <source>
        <dbReference type="Proteomes" id="UP000271162"/>
    </source>
</evidence>
<feature type="region of interest" description="Disordered" evidence="1">
    <location>
        <begin position="49"/>
        <end position="72"/>
    </location>
</feature>
<accession>A0A0N4XXA1</accession>
<evidence type="ECO:0000313" key="4">
    <source>
        <dbReference type="WBParaSite" id="NBR_0000759501-mRNA-1"/>
    </source>
</evidence>